<dbReference type="InParanoid" id="A0A078AZG1"/>
<dbReference type="EMBL" id="CCKQ01015970">
    <property type="protein sequence ID" value="CDW87825.1"/>
    <property type="molecule type" value="Genomic_DNA"/>
</dbReference>
<proteinExistence type="predicted"/>
<name>A0A078AZG1_STYLE</name>
<accession>A0A078AZG1</accession>
<dbReference type="Proteomes" id="UP000039865">
    <property type="component" value="Unassembled WGS sequence"/>
</dbReference>
<evidence type="ECO:0000313" key="2">
    <source>
        <dbReference type="Proteomes" id="UP000039865"/>
    </source>
</evidence>
<reference evidence="1 2" key="1">
    <citation type="submission" date="2014-06" db="EMBL/GenBank/DDBJ databases">
        <authorList>
            <person name="Swart Estienne"/>
        </authorList>
    </citation>
    <scope>NUCLEOTIDE SEQUENCE [LARGE SCALE GENOMIC DNA]</scope>
    <source>
        <strain evidence="1 2">130c</strain>
    </source>
</reference>
<sequence>MDISRFIERQDLITEAEKDFEIPFMYHKSIEVSDTTDFSDAYFLLHNGEGLVIILHEMSMERHEFSKSDSQKKLEIVQLQMPTYEKNEGYKIVVSANQAFSVHLLLKRDKIYITKEFDINVSNQQSKPFSDFHSAFTLDIENHIVLFNKQHALILDLKNRQVNQVYDINCQGFILFNLIINYAVCYESPISPSQGLKMIDAIALSESNEIKMLLLKEEDIGAYSNIYFDSDISRICFMQSVHHIIITPYMHTNINKFMGMGNPAEYLFHKINFNIEDRNKELQ</sequence>
<dbReference type="AlphaFoldDB" id="A0A078AZG1"/>
<organism evidence="1 2">
    <name type="scientific">Stylonychia lemnae</name>
    <name type="common">Ciliate</name>
    <dbReference type="NCBI Taxonomy" id="5949"/>
    <lineage>
        <taxon>Eukaryota</taxon>
        <taxon>Sar</taxon>
        <taxon>Alveolata</taxon>
        <taxon>Ciliophora</taxon>
        <taxon>Intramacronucleata</taxon>
        <taxon>Spirotrichea</taxon>
        <taxon>Stichotrichia</taxon>
        <taxon>Sporadotrichida</taxon>
        <taxon>Oxytrichidae</taxon>
        <taxon>Stylonychinae</taxon>
        <taxon>Stylonychia</taxon>
    </lineage>
</organism>
<evidence type="ECO:0000313" key="1">
    <source>
        <dbReference type="EMBL" id="CDW87825.1"/>
    </source>
</evidence>
<protein>
    <submittedName>
        <fullName evidence="1">Uncharacterized protein</fullName>
    </submittedName>
</protein>
<gene>
    <name evidence="1" type="primary">Contig33.g39</name>
    <name evidence="1" type="ORF">STYLEM_16938</name>
</gene>
<keyword evidence="2" id="KW-1185">Reference proteome</keyword>